<dbReference type="RefSeq" id="WP_117538895.1">
    <property type="nucleotide sequence ID" value="NZ_QVFD01000002.1"/>
</dbReference>
<dbReference type="InterPro" id="IPR001173">
    <property type="entry name" value="Glyco_trans_2-like"/>
</dbReference>
<keyword evidence="2" id="KW-0808">Transferase</keyword>
<dbReference type="AlphaFoldDB" id="A0A3E2XP42"/>
<reference evidence="2 3" key="1">
    <citation type="submission" date="2018-08" db="EMBL/GenBank/DDBJ databases">
        <title>A genome reference for cultivated species of the human gut microbiota.</title>
        <authorList>
            <person name="Zou Y."/>
            <person name="Xue W."/>
            <person name="Luo G."/>
        </authorList>
    </citation>
    <scope>NUCLEOTIDE SEQUENCE [LARGE SCALE GENOMIC DNA]</scope>
    <source>
        <strain evidence="2 3">AM28-39</strain>
    </source>
</reference>
<dbReference type="PANTHER" id="PTHR22916">
    <property type="entry name" value="GLYCOSYLTRANSFERASE"/>
    <property type="match status" value="1"/>
</dbReference>
<evidence type="ECO:0000313" key="3">
    <source>
        <dbReference type="Proteomes" id="UP000261231"/>
    </source>
</evidence>
<dbReference type="Proteomes" id="UP000261231">
    <property type="component" value="Unassembled WGS sequence"/>
</dbReference>
<keyword evidence="3" id="KW-1185">Reference proteome</keyword>
<dbReference type="SUPFAM" id="SSF53448">
    <property type="entry name" value="Nucleotide-diphospho-sugar transferases"/>
    <property type="match status" value="1"/>
</dbReference>
<evidence type="ECO:0000313" key="2">
    <source>
        <dbReference type="EMBL" id="RGC50310.1"/>
    </source>
</evidence>
<sequence length="346" mass="40802">MVENLISIIIPVYNIKMNYLESCIDSILQQTYCQFEIVIVDDGSCRKCAAALENIKKKDDRIFVYHKKNEGVSVARNYGLKQSRGEYIIYADGDDLLMPYYLENGVKHLIANNADIVIGKIVNTKSRDVSELQVSTKNKDQCLEKSDLIAFRQHVFSKKEKDWGKDCDNSLFNFEGCWAHLLKRDVAERELFIDGISIGEDTIWAMQLSDCKKEYRICLVYEVWYLYIQNEESVLHKYRSDMPEVLTRVNSLIFEEIKNQDDLATQYYNWVFVKLRQIIFNYLSKECKLGMIDKINEYRKLMHNDTWENILGDNYILPKQYKNRCIAFKHGLILVYFKLRIRMEGK</sequence>
<dbReference type="InterPro" id="IPR029044">
    <property type="entry name" value="Nucleotide-diphossugar_trans"/>
</dbReference>
<dbReference type="EMBL" id="QVFD01000002">
    <property type="protein sequence ID" value="RGC50310.1"/>
    <property type="molecule type" value="Genomic_DNA"/>
</dbReference>
<gene>
    <name evidence="2" type="ORF">DW747_02775</name>
</gene>
<dbReference type="PANTHER" id="PTHR22916:SF3">
    <property type="entry name" value="UDP-GLCNAC:BETAGAL BETA-1,3-N-ACETYLGLUCOSAMINYLTRANSFERASE-LIKE PROTEIN 1"/>
    <property type="match status" value="1"/>
</dbReference>
<dbReference type="Gene3D" id="3.90.550.10">
    <property type="entry name" value="Spore Coat Polysaccharide Biosynthesis Protein SpsA, Chain A"/>
    <property type="match status" value="1"/>
</dbReference>
<dbReference type="GO" id="GO:0016758">
    <property type="term" value="F:hexosyltransferase activity"/>
    <property type="evidence" value="ECO:0007669"/>
    <property type="project" value="UniProtKB-ARBA"/>
</dbReference>
<feature type="domain" description="Glycosyltransferase 2-like" evidence="1">
    <location>
        <begin position="7"/>
        <end position="175"/>
    </location>
</feature>
<proteinExistence type="predicted"/>
<protein>
    <submittedName>
        <fullName evidence="2">Glycosyltransferase family 2 protein</fullName>
    </submittedName>
</protein>
<dbReference type="CDD" id="cd00761">
    <property type="entry name" value="Glyco_tranf_GTA_type"/>
    <property type="match status" value="1"/>
</dbReference>
<evidence type="ECO:0000259" key="1">
    <source>
        <dbReference type="Pfam" id="PF00535"/>
    </source>
</evidence>
<accession>A0A3E2XP42</accession>
<name>A0A3E2XP42_9FIRM</name>
<dbReference type="Pfam" id="PF00535">
    <property type="entry name" value="Glycos_transf_2"/>
    <property type="match status" value="1"/>
</dbReference>
<comment type="caution">
    <text evidence="2">The sequence shown here is derived from an EMBL/GenBank/DDBJ whole genome shotgun (WGS) entry which is preliminary data.</text>
</comment>
<organism evidence="2 3">
    <name type="scientific">Coprococcus catus</name>
    <dbReference type="NCBI Taxonomy" id="116085"/>
    <lineage>
        <taxon>Bacteria</taxon>
        <taxon>Bacillati</taxon>
        <taxon>Bacillota</taxon>
        <taxon>Clostridia</taxon>
        <taxon>Lachnospirales</taxon>
        <taxon>Lachnospiraceae</taxon>
        <taxon>Coprococcus</taxon>
    </lineage>
</organism>